<sequence>MMIDQDVALTEATRHTSLEVQRELKMNFETSGKEIAAYGVGYPTRGTPPNHFGLRTFDEAAEAEKPSETDFNSPAQQFVAIKAPFRQNGKDGKDGIYEPYMVGGGEDMLMGIRLGLIKEGKNISLLDRKIVKKALEGPADQPNSYWNEMHRATLEELFKAEKDTLVEFDGEKMSLEDLILKFEDRDLIERRPSMESYNTAACIIERIILRYHKDNKEKGLPFDEHNTIFNTHHKMGE</sequence>
<proteinExistence type="predicted"/>
<name>A0A2Z6ETL2_9BURK</name>
<dbReference type="AlphaFoldDB" id="A0A2Z6ETL2"/>
<accession>A0A2Z6ETL2</accession>
<keyword evidence="2" id="KW-1185">Reference proteome</keyword>
<reference evidence="1 2" key="1">
    <citation type="journal article" date="2018" name="Microbes Environ.">
        <title>Comparative Genomic Insights into Endofungal Lifestyles of Two Bacterial Endosymbionts, Mycoavidus cysteinexigens and Burkholderia rhizoxinica.</title>
        <authorList>
            <person name="Sharmin D."/>
            <person name="Guo Y."/>
            <person name="Nishizawa T."/>
            <person name="Ohshima S."/>
            <person name="Sato Y."/>
            <person name="Takashima Y."/>
            <person name="Narisawa K."/>
            <person name="Ohta H."/>
        </authorList>
    </citation>
    <scope>NUCLEOTIDE SEQUENCE [LARGE SCALE GENOMIC DNA]</scope>
    <source>
        <strain evidence="1 2">B1-EB</strain>
    </source>
</reference>
<dbReference type="Proteomes" id="UP000282597">
    <property type="component" value="Chromosome"/>
</dbReference>
<evidence type="ECO:0000313" key="1">
    <source>
        <dbReference type="EMBL" id="BBE08740.1"/>
    </source>
</evidence>
<gene>
    <name evidence="1" type="ORF">MCB1EB_0579</name>
</gene>
<organism evidence="1 2">
    <name type="scientific">Mycoavidus cysteinexigens</name>
    <dbReference type="NCBI Taxonomy" id="1553431"/>
    <lineage>
        <taxon>Bacteria</taxon>
        <taxon>Pseudomonadati</taxon>
        <taxon>Pseudomonadota</taxon>
        <taxon>Betaproteobacteria</taxon>
        <taxon>Burkholderiales</taxon>
        <taxon>Burkholderiaceae</taxon>
        <taxon>Mycoavidus</taxon>
    </lineage>
</organism>
<protein>
    <submittedName>
        <fullName evidence="1">Uncharacterized protein</fullName>
    </submittedName>
</protein>
<evidence type="ECO:0000313" key="2">
    <source>
        <dbReference type="Proteomes" id="UP000282597"/>
    </source>
</evidence>
<dbReference type="EMBL" id="AP018150">
    <property type="protein sequence ID" value="BBE08740.1"/>
    <property type="molecule type" value="Genomic_DNA"/>
</dbReference>
<dbReference type="KEGG" id="mcys:MCB1EB_0579"/>